<dbReference type="InterPro" id="IPR008207">
    <property type="entry name" value="Sig_transdc_His_kin_Hpt_dom"/>
</dbReference>
<dbReference type="GO" id="GO:0004672">
    <property type="term" value="F:protein kinase activity"/>
    <property type="evidence" value="ECO:0007669"/>
    <property type="project" value="UniProtKB-ARBA"/>
</dbReference>
<dbReference type="GO" id="GO:0000160">
    <property type="term" value="P:phosphorelay signal transduction system"/>
    <property type="evidence" value="ECO:0007669"/>
    <property type="project" value="UniProtKB-KW"/>
</dbReference>
<dbReference type="PANTHER" id="PTHR44591:SF21">
    <property type="entry name" value="TWO-COMPONENT RESPONSE REGULATOR"/>
    <property type="match status" value="1"/>
</dbReference>
<evidence type="ECO:0000256" key="2">
    <source>
        <dbReference type="ARBA" id="ARBA00023012"/>
    </source>
</evidence>
<dbReference type="Gene3D" id="3.40.50.2300">
    <property type="match status" value="1"/>
</dbReference>
<evidence type="ECO:0000313" key="8">
    <source>
        <dbReference type="Proteomes" id="UP000589896"/>
    </source>
</evidence>
<dbReference type="InterPro" id="IPR050595">
    <property type="entry name" value="Bact_response_regulator"/>
</dbReference>
<dbReference type="PROSITE" id="PS50110">
    <property type="entry name" value="RESPONSE_REGULATORY"/>
    <property type="match status" value="1"/>
</dbReference>
<dbReference type="Proteomes" id="UP000589896">
    <property type="component" value="Unassembled WGS sequence"/>
</dbReference>
<dbReference type="PROSITE" id="PS50894">
    <property type="entry name" value="HPT"/>
    <property type="match status" value="1"/>
</dbReference>
<feature type="domain" description="HPt" evidence="6">
    <location>
        <begin position="152"/>
        <end position="236"/>
    </location>
</feature>
<evidence type="ECO:0000256" key="3">
    <source>
        <dbReference type="PROSITE-ProRule" id="PRU00110"/>
    </source>
</evidence>
<feature type="modified residue" description="4-aspartylphosphate" evidence="4">
    <location>
        <position position="52"/>
    </location>
</feature>
<keyword evidence="8" id="KW-1185">Reference proteome</keyword>
<dbReference type="InterPro" id="IPR036641">
    <property type="entry name" value="HPT_dom_sf"/>
</dbReference>
<name>A0A7Z0QTC8_9GAMM</name>
<comment type="caution">
    <text evidence="7">The sequence shown here is derived from an EMBL/GenBank/DDBJ whole genome shotgun (WGS) entry which is preliminary data.</text>
</comment>
<evidence type="ECO:0000256" key="1">
    <source>
        <dbReference type="ARBA" id="ARBA00022553"/>
    </source>
</evidence>
<sequence length="236" mass="24201">MTRLLLVEDDPTSRNFLLAAAAALPADVEVAATVAQAYTRAARGGHDAWLIDAQLPDGTGVGLLAQLRRDGLEVPALAHTAARESDALDALRAAGFVLAVSKPLSAGAWQAAIRRLLGPTRAADRPSQPSSESPSGAAVWNAAAALAAVGGDAANAQALRALFLGELPGTRDTIVRASETQDLPAVRAALHRLRAGCGFVGADRLGTAAAALHATPDSRDALRAFRDAVQRTLEGG</sequence>
<evidence type="ECO:0000259" key="5">
    <source>
        <dbReference type="PROSITE" id="PS50110"/>
    </source>
</evidence>
<keyword evidence="2" id="KW-0902">Two-component regulatory system</keyword>
<keyword evidence="1 4" id="KW-0597">Phosphoprotein</keyword>
<dbReference type="SMART" id="SM00448">
    <property type="entry name" value="REC"/>
    <property type="match status" value="1"/>
</dbReference>
<gene>
    <name evidence="7" type="ORF">H0E82_10085</name>
</gene>
<dbReference type="Pfam" id="PF00072">
    <property type="entry name" value="Response_reg"/>
    <property type="match status" value="1"/>
</dbReference>
<feature type="domain" description="Response regulatory" evidence="5">
    <location>
        <begin position="3"/>
        <end position="117"/>
    </location>
</feature>
<proteinExistence type="predicted"/>
<feature type="modified residue" description="Phosphohistidine" evidence="3">
    <location>
        <position position="191"/>
    </location>
</feature>
<dbReference type="AlphaFoldDB" id="A0A7Z0QTC8"/>
<accession>A0A7Z0QTC8</accession>
<evidence type="ECO:0000256" key="4">
    <source>
        <dbReference type="PROSITE-ProRule" id="PRU00169"/>
    </source>
</evidence>
<dbReference type="SUPFAM" id="SSF52172">
    <property type="entry name" value="CheY-like"/>
    <property type="match status" value="1"/>
</dbReference>
<protein>
    <submittedName>
        <fullName evidence="7">Response regulator</fullName>
    </submittedName>
</protein>
<organism evidence="7 8">
    <name type="scientific">Luteimonas deserti</name>
    <dbReference type="NCBI Taxonomy" id="2752306"/>
    <lineage>
        <taxon>Bacteria</taxon>
        <taxon>Pseudomonadati</taxon>
        <taxon>Pseudomonadota</taxon>
        <taxon>Gammaproteobacteria</taxon>
        <taxon>Lysobacterales</taxon>
        <taxon>Lysobacteraceae</taxon>
        <taxon>Luteimonas</taxon>
    </lineage>
</organism>
<dbReference type="EMBL" id="JACCJZ010000017">
    <property type="protein sequence ID" value="NYZ63108.1"/>
    <property type="molecule type" value="Genomic_DNA"/>
</dbReference>
<dbReference type="CDD" id="cd00156">
    <property type="entry name" value="REC"/>
    <property type="match status" value="1"/>
</dbReference>
<dbReference type="Pfam" id="PF01627">
    <property type="entry name" value="Hpt"/>
    <property type="match status" value="1"/>
</dbReference>
<dbReference type="PANTHER" id="PTHR44591">
    <property type="entry name" value="STRESS RESPONSE REGULATOR PROTEIN 1"/>
    <property type="match status" value="1"/>
</dbReference>
<dbReference type="InterPro" id="IPR011006">
    <property type="entry name" value="CheY-like_superfamily"/>
</dbReference>
<dbReference type="Gene3D" id="1.20.120.160">
    <property type="entry name" value="HPT domain"/>
    <property type="match status" value="1"/>
</dbReference>
<dbReference type="RefSeq" id="WP_180545328.1">
    <property type="nucleotide sequence ID" value="NZ_JACCJZ010000017.1"/>
</dbReference>
<evidence type="ECO:0000259" key="6">
    <source>
        <dbReference type="PROSITE" id="PS50894"/>
    </source>
</evidence>
<reference evidence="7 8" key="1">
    <citation type="submission" date="2020-07" db="EMBL/GenBank/DDBJ databases">
        <title>isolation of Luteimonas sp. SJ-16.</title>
        <authorList>
            <person name="Huang X.-X."/>
            <person name="Xu L."/>
            <person name="Sun J.-Q."/>
        </authorList>
    </citation>
    <scope>NUCLEOTIDE SEQUENCE [LARGE SCALE GENOMIC DNA]</scope>
    <source>
        <strain evidence="7 8">SJ-16</strain>
    </source>
</reference>
<dbReference type="SUPFAM" id="SSF47226">
    <property type="entry name" value="Histidine-containing phosphotransfer domain, HPT domain"/>
    <property type="match status" value="1"/>
</dbReference>
<dbReference type="InterPro" id="IPR001789">
    <property type="entry name" value="Sig_transdc_resp-reg_receiver"/>
</dbReference>
<evidence type="ECO:0000313" key="7">
    <source>
        <dbReference type="EMBL" id="NYZ63108.1"/>
    </source>
</evidence>